<dbReference type="SUPFAM" id="SSF48317">
    <property type="entry name" value="Acid phosphatase/Vanadium-dependent haloperoxidase"/>
    <property type="match status" value="1"/>
</dbReference>
<comment type="caution">
    <text evidence="3">The sequence shown here is derived from an EMBL/GenBank/DDBJ whole genome shotgun (WGS) entry which is preliminary data.</text>
</comment>
<keyword evidence="1" id="KW-0472">Membrane</keyword>
<feature type="transmembrane region" description="Helical" evidence="1">
    <location>
        <begin position="256"/>
        <end position="277"/>
    </location>
</feature>
<dbReference type="RefSeq" id="WP_265966733.1">
    <property type="nucleotide sequence ID" value="NZ_JAPEVI010000003.1"/>
</dbReference>
<dbReference type="Proteomes" id="UP001300261">
    <property type="component" value="Unassembled WGS sequence"/>
</dbReference>
<accession>A0ABT3R8K8</accession>
<keyword evidence="4" id="KW-1185">Reference proteome</keyword>
<evidence type="ECO:0000313" key="3">
    <source>
        <dbReference type="EMBL" id="MCX2725646.1"/>
    </source>
</evidence>
<feature type="transmembrane region" description="Helical" evidence="1">
    <location>
        <begin position="41"/>
        <end position="66"/>
    </location>
</feature>
<reference evidence="3 4" key="1">
    <citation type="journal article" date="2016" name="Int. J. Syst. Evol. Microbiol.">
        <title>Labrenzia salina sp. nov., isolated from the rhizosphere of the halophyte Arthrocnemum macrostachyum.</title>
        <authorList>
            <person name="Camacho M."/>
            <person name="Redondo-Gomez S."/>
            <person name="Rodriguez-Llorente I."/>
            <person name="Rohde M."/>
            <person name="Sproer C."/>
            <person name="Schumann P."/>
            <person name="Klenk H.P."/>
            <person name="Montero-Calasanz M.D.C."/>
        </authorList>
    </citation>
    <scope>NUCLEOTIDE SEQUENCE [LARGE SCALE GENOMIC DNA]</scope>
    <source>
        <strain evidence="3 4">DSM 29163</strain>
    </source>
</reference>
<feature type="transmembrane region" description="Helical" evidence="1">
    <location>
        <begin position="150"/>
        <end position="173"/>
    </location>
</feature>
<keyword evidence="1" id="KW-0812">Transmembrane</keyword>
<gene>
    <name evidence="3" type="ORF">ON753_25360</name>
</gene>
<dbReference type="InterPro" id="IPR036938">
    <property type="entry name" value="PAP2/HPO_sf"/>
</dbReference>
<feature type="domain" description="Inositolphosphotransferase Aur1/Ipt1" evidence="2">
    <location>
        <begin position="149"/>
        <end position="323"/>
    </location>
</feature>
<evidence type="ECO:0000256" key="1">
    <source>
        <dbReference type="SAM" id="Phobius"/>
    </source>
</evidence>
<name>A0ABT3R8K8_9HYPH</name>
<sequence length="361" mass="40330">MTKAIYVYRYAILLLVLHVAASVFAFEYFKSTPVIITSSVYVTYAALCAIIAAPCILIALTIKLFVNKHPNPTTELIQMSRFWFNNNHNGIHIITTYVLFLATFSVFGTVKSTLPQLVPFQYDLFFYQLDQKIFGVDPYELLLPIFGGDWQLFILNNAYQAWLVAMVASILWVTFSSNHLRRLEYLFASILSFAISGNLLAVTFSSAGPCFFGPLLGLDYYAPLLDHLNEVNERTGTVWALVGQHLLWDYYANSKGFISGISAMPSLHTIFAWLWVFAAWQHRALRIVTIIYAIMIFIGSIVLGWHYAVDGIAGFVLALLAWAAARPIARASLRGAEGPAGVFASDQLQKTGSPARKTIRS</sequence>
<dbReference type="InterPro" id="IPR026841">
    <property type="entry name" value="Aur1/Ipt1"/>
</dbReference>
<feature type="transmembrane region" description="Helical" evidence="1">
    <location>
        <begin position="87"/>
        <end position="110"/>
    </location>
</feature>
<protein>
    <submittedName>
        <fullName evidence="3">Phosphatase PAP2 family protein</fullName>
    </submittedName>
</protein>
<feature type="transmembrane region" description="Helical" evidence="1">
    <location>
        <begin position="185"/>
        <end position="207"/>
    </location>
</feature>
<organism evidence="3 4">
    <name type="scientific">Roseibium salinum</name>
    <dbReference type="NCBI Taxonomy" id="1604349"/>
    <lineage>
        <taxon>Bacteria</taxon>
        <taxon>Pseudomonadati</taxon>
        <taxon>Pseudomonadota</taxon>
        <taxon>Alphaproteobacteria</taxon>
        <taxon>Hyphomicrobiales</taxon>
        <taxon>Stappiaceae</taxon>
        <taxon>Roseibium</taxon>
    </lineage>
</organism>
<dbReference type="Pfam" id="PF14378">
    <property type="entry name" value="PAP2_3"/>
    <property type="match status" value="1"/>
</dbReference>
<dbReference type="Gene3D" id="1.20.144.10">
    <property type="entry name" value="Phosphatidic acid phosphatase type 2/haloperoxidase"/>
    <property type="match status" value="1"/>
</dbReference>
<evidence type="ECO:0000259" key="2">
    <source>
        <dbReference type="Pfam" id="PF14378"/>
    </source>
</evidence>
<keyword evidence="1" id="KW-1133">Transmembrane helix</keyword>
<proteinExistence type="predicted"/>
<feature type="transmembrane region" description="Helical" evidence="1">
    <location>
        <begin position="284"/>
        <end position="305"/>
    </location>
</feature>
<dbReference type="EMBL" id="JAPEVI010000003">
    <property type="protein sequence ID" value="MCX2725646.1"/>
    <property type="molecule type" value="Genomic_DNA"/>
</dbReference>
<evidence type="ECO:0000313" key="4">
    <source>
        <dbReference type="Proteomes" id="UP001300261"/>
    </source>
</evidence>